<reference evidence="2" key="4">
    <citation type="submission" date="2025-05" db="UniProtKB">
        <authorList>
            <consortium name="EnsemblFungi"/>
        </authorList>
    </citation>
    <scope>IDENTIFICATION</scope>
    <source>
        <strain evidence="2">isolate 1-1 / race 1 (BBBD)</strain>
    </source>
</reference>
<reference evidence="2 3" key="3">
    <citation type="journal article" date="2017" name="G3 (Bethesda)">
        <title>Comparative analysis highlights variable genome content of wheat rusts and divergence of the mating loci.</title>
        <authorList>
            <person name="Cuomo C.A."/>
            <person name="Bakkeren G."/>
            <person name="Khalil H.B."/>
            <person name="Panwar V."/>
            <person name="Joly D."/>
            <person name="Linning R."/>
            <person name="Sakthikumar S."/>
            <person name="Song X."/>
            <person name="Adiconis X."/>
            <person name="Fan L."/>
            <person name="Goldberg J.M."/>
            <person name="Levin J.Z."/>
            <person name="Young S."/>
            <person name="Zeng Q."/>
            <person name="Anikster Y."/>
            <person name="Bruce M."/>
            <person name="Wang M."/>
            <person name="Yin C."/>
            <person name="McCallum B."/>
            <person name="Szabo L.J."/>
            <person name="Hulbert S."/>
            <person name="Chen X."/>
            <person name="Fellers J.P."/>
        </authorList>
    </citation>
    <scope>NUCLEOTIDE SEQUENCE</scope>
    <source>
        <strain evidence="3">Isolate 1-1 / race 1 (BBBD)</strain>
        <strain evidence="2">isolate 1-1 / race 1 (BBBD)</strain>
    </source>
</reference>
<dbReference type="VEuPathDB" id="FungiDB:PTTG_26578"/>
<keyword evidence="3" id="KW-1185">Reference proteome</keyword>
<dbReference type="AlphaFoldDB" id="A0A180GTQ9"/>
<gene>
    <name evidence="1" type="ORF">PTTG_26578</name>
</gene>
<name>A0A180GTQ9_PUCT1</name>
<evidence type="ECO:0000313" key="3">
    <source>
        <dbReference type="Proteomes" id="UP000005240"/>
    </source>
</evidence>
<accession>A0A180GTQ9</accession>
<evidence type="ECO:0000313" key="2">
    <source>
        <dbReference type="EnsemblFungi" id="PTTG_26578-t43_1-p1"/>
    </source>
</evidence>
<dbReference type="OrthoDB" id="10618690at2759"/>
<evidence type="ECO:0000313" key="1">
    <source>
        <dbReference type="EMBL" id="OAV95758.1"/>
    </source>
</evidence>
<reference evidence="1" key="2">
    <citation type="submission" date="2016-05" db="EMBL/GenBank/DDBJ databases">
        <title>Comparative analysis highlights variable genome content of wheat rusts and divergence of the mating loci.</title>
        <authorList>
            <person name="Cuomo C.A."/>
            <person name="Bakkeren G."/>
            <person name="Szabo L."/>
            <person name="Khalil H."/>
            <person name="Joly D."/>
            <person name="Goldberg J."/>
            <person name="Young S."/>
            <person name="Zeng Q."/>
            <person name="Fellers J."/>
        </authorList>
    </citation>
    <scope>NUCLEOTIDE SEQUENCE [LARGE SCALE GENOMIC DNA]</scope>
    <source>
        <strain evidence="1">1-1 BBBD Race 1</strain>
    </source>
</reference>
<reference evidence="1" key="1">
    <citation type="submission" date="2009-11" db="EMBL/GenBank/DDBJ databases">
        <authorList>
            <consortium name="The Broad Institute Genome Sequencing Platform"/>
            <person name="Ward D."/>
            <person name="Feldgarden M."/>
            <person name="Earl A."/>
            <person name="Young S.K."/>
            <person name="Zeng Q."/>
            <person name="Koehrsen M."/>
            <person name="Alvarado L."/>
            <person name="Berlin A."/>
            <person name="Bochicchio J."/>
            <person name="Borenstein D."/>
            <person name="Chapman S.B."/>
            <person name="Chen Z."/>
            <person name="Engels R."/>
            <person name="Freedman E."/>
            <person name="Gellesch M."/>
            <person name="Goldberg J."/>
            <person name="Griggs A."/>
            <person name="Gujja S."/>
            <person name="Heilman E."/>
            <person name="Heiman D."/>
            <person name="Hepburn T."/>
            <person name="Howarth C."/>
            <person name="Jen D."/>
            <person name="Larson L."/>
            <person name="Lewis B."/>
            <person name="Mehta T."/>
            <person name="Park D."/>
            <person name="Pearson M."/>
            <person name="Roberts A."/>
            <person name="Saif S."/>
            <person name="Shea T."/>
            <person name="Shenoy N."/>
            <person name="Sisk P."/>
            <person name="Stolte C."/>
            <person name="Sykes S."/>
            <person name="Thomson T."/>
            <person name="Walk T."/>
            <person name="White J."/>
            <person name="Yandava C."/>
            <person name="Izard J."/>
            <person name="Baranova O.V."/>
            <person name="Blanton J.M."/>
            <person name="Tanner A.C."/>
            <person name="Dewhirst F.E."/>
            <person name="Haas B."/>
            <person name="Nusbaum C."/>
            <person name="Birren B."/>
        </authorList>
    </citation>
    <scope>NUCLEOTIDE SEQUENCE [LARGE SCALE GENOMIC DNA]</scope>
    <source>
        <strain evidence="1">1-1 BBBD Race 1</strain>
    </source>
</reference>
<protein>
    <submittedName>
        <fullName evidence="1 2">Uncharacterized protein</fullName>
    </submittedName>
</protein>
<proteinExistence type="predicted"/>
<dbReference type="EnsemblFungi" id="PTTG_26578-t43_1">
    <property type="protein sequence ID" value="PTTG_26578-t43_1-p1"/>
    <property type="gene ID" value="PTTG_26578"/>
</dbReference>
<dbReference type="EMBL" id="ADAS02000026">
    <property type="protein sequence ID" value="OAV95758.1"/>
    <property type="molecule type" value="Genomic_DNA"/>
</dbReference>
<sequence>MQSSSGHTCLFGRNVWVQLAQKSLQVWPQTLREGGLPPIYIQPATTNPPPIHIPPTHRRIHQPTTVESINAASASASATRQRHKGRIPLRTPAVTQSKSAAITPDRWLANPNPAFHHHQTTADHCRVPPATNPPLTVVDEWLHHPYAHVNPESPQVVIGISALGITHWTIFKEFKASELVSHGIPKGPA</sequence>
<organism evidence="1">
    <name type="scientific">Puccinia triticina (isolate 1-1 / race 1 (BBBD))</name>
    <name type="common">Brown leaf rust fungus</name>
    <dbReference type="NCBI Taxonomy" id="630390"/>
    <lineage>
        <taxon>Eukaryota</taxon>
        <taxon>Fungi</taxon>
        <taxon>Dikarya</taxon>
        <taxon>Basidiomycota</taxon>
        <taxon>Pucciniomycotina</taxon>
        <taxon>Pucciniomycetes</taxon>
        <taxon>Pucciniales</taxon>
        <taxon>Pucciniaceae</taxon>
        <taxon>Puccinia</taxon>
    </lineage>
</organism>
<dbReference type="Proteomes" id="UP000005240">
    <property type="component" value="Unassembled WGS sequence"/>
</dbReference>